<dbReference type="EMBL" id="BARU01006099">
    <property type="protein sequence ID" value="GAH45097.1"/>
    <property type="molecule type" value="Genomic_DNA"/>
</dbReference>
<reference evidence="1" key="1">
    <citation type="journal article" date="2014" name="Front. Microbiol.">
        <title>High frequency of phylogenetically diverse reductive dehalogenase-homologous genes in deep subseafloor sedimentary metagenomes.</title>
        <authorList>
            <person name="Kawai M."/>
            <person name="Futagami T."/>
            <person name="Toyoda A."/>
            <person name="Takaki Y."/>
            <person name="Nishi S."/>
            <person name="Hori S."/>
            <person name="Arai W."/>
            <person name="Tsubouchi T."/>
            <person name="Morono Y."/>
            <person name="Uchiyama I."/>
            <person name="Ito T."/>
            <person name="Fujiyama A."/>
            <person name="Inagaki F."/>
            <person name="Takami H."/>
        </authorList>
    </citation>
    <scope>NUCLEOTIDE SEQUENCE</scope>
    <source>
        <strain evidence="1">Expedition CK06-06</strain>
    </source>
</reference>
<comment type="caution">
    <text evidence="1">The sequence shown here is derived from an EMBL/GenBank/DDBJ whole genome shotgun (WGS) entry which is preliminary data.</text>
</comment>
<gene>
    <name evidence="1" type="ORF">S03H2_11983</name>
</gene>
<proteinExistence type="predicted"/>
<dbReference type="AlphaFoldDB" id="X1FJH4"/>
<protein>
    <submittedName>
        <fullName evidence="1">Uncharacterized protein</fullName>
    </submittedName>
</protein>
<feature type="non-terminal residue" evidence="1">
    <location>
        <position position="67"/>
    </location>
</feature>
<evidence type="ECO:0000313" key="1">
    <source>
        <dbReference type="EMBL" id="GAH45097.1"/>
    </source>
</evidence>
<name>X1FJH4_9ZZZZ</name>
<organism evidence="1">
    <name type="scientific">marine sediment metagenome</name>
    <dbReference type="NCBI Taxonomy" id="412755"/>
    <lineage>
        <taxon>unclassified sequences</taxon>
        <taxon>metagenomes</taxon>
        <taxon>ecological metagenomes</taxon>
    </lineage>
</organism>
<sequence length="67" mass="7122">MSEKVGRGFGEKVSVIRFADEAQTLPFGNSFYMDSASGKKGVLEDAARMIVDRVGNAYGQSTNMGAA</sequence>
<accession>X1FJH4</accession>